<protein>
    <submittedName>
        <fullName evidence="1">Uncharacterized protein</fullName>
    </submittedName>
</protein>
<gene>
    <name evidence="1" type="ORF">PENTCL1PPCAC_30458</name>
</gene>
<dbReference type="EMBL" id="BTSX01000052">
    <property type="protein sequence ID" value="GMT08284.1"/>
    <property type="molecule type" value="Genomic_DNA"/>
</dbReference>
<evidence type="ECO:0000313" key="1">
    <source>
        <dbReference type="EMBL" id="GMT08284.1"/>
    </source>
</evidence>
<feature type="non-terminal residue" evidence="1">
    <location>
        <position position="75"/>
    </location>
</feature>
<comment type="caution">
    <text evidence="1">The sequence shown here is derived from an EMBL/GenBank/DDBJ whole genome shotgun (WGS) entry which is preliminary data.</text>
</comment>
<dbReference type="AlphaFoldDB" id="A0AAV5UMK6"/>
<evidence type="ECO:0000313" key="2">
    <source>
        <dbReference type="Proteomes" id="UP001432027"/>
    </source>
</evidence>
<feature type="non-terminal residue" evidence="1">
    <location>
        <position position="1"/>
    </location>
</feature>
<keyword evidence="2" id="KW-1185">Reference proteome</keyword>
<proteinExistence type="predicted"/>
<reference evidence="1" key="1">
    <citation type="submission" date="2023-10" db="EMBL/GenBank/DDBJ databases">
        <title>Genome assembly of Pristionchus species.</title>
        <authorList>
            <person name="Yoshida K."/>
            <person name="Sommer R.J."/>
        </authorList>
    </citation>
    <scope>NUCLEOTIDE SEQUENCE</scope>
    <source>
        <strain evidence="1">RS0144</strain>
    </source>
</reference>
<sequence length="75" mass="8693">LQDKSRPERMLLYKSGDIFNEFPELTKSTNIILSDFAHSIGKTYKEVMEDNDKMWNGLGRLRNEIKPEDASEGED</sequence>
<accession>A0AAV5UMK6</accession>
<name>A0AAV5UMK6_9BILA</name>
<organism evidence="1 2">
    <name type="scientific">Pristionchus entomophagus</name>
    <dbReference type="NCBI Taxonomy" id="358040"/>
    <lineage>
        <taxon>Eukaryota</taxon>
        <taxon>Metazoa</taxon>
        <taxon>Ecdysozoa</taxon>
        <taxon>Nematoda</taxon>
        <taxon>Chromadorea</taxon>
        <taxon>Rhabditida</taxon>
        <taxon>Rhabditina</taxon>
        <taxon>Diplogasteromorpha</taxon>
        <taxon>Diplogasteroidea</taxon>
        <taxon>Neodiplogasteridae</taxon>
        <taxon>Pristionchus</taxon>
    </lineage>
</organism>
<dbReference type="Proteomes" id="UP001432027">
    <property type="component" value="Unassembled WGS sequence"/>
</dbReference>